<comment type="caution">
    <text evidence="2">The sequence shown here is derived from an EMBL/GenBank/DDBJ whole genome shotgun (WGS) entry which is preliminary data.</text>
</comment>
<feature type="transmembrane region" description="Helical" evidence="1">
    <location>
        <begin position="33"/>
        <end position="51"/>
    </location>
</feature>
<feature type="transmembrane region" description="Helical" evidence="1">
    <location>
        <begin position="90"/>
        <end position="110"/>
    </location>
</feature>
<evidence type="ECO:0000313" key="2">
    <source>
        <dbReference type="EMBL" id="GAA3947375.1"/>
    </source>
</evidence>
<dbReference type="PANTHER" id="PTHR20992">
    <property type="entry name" value="AT15442P-RELATED"/>
    <property type="match status" value="1"/>
</dbReference>
<feature type="transmembrane region" description="Helical" evidence="1">
    <location>
        <begin position="130"/>
        <end position="148"/>
    </location>
</feature>
<proteinExistence type="predicted"/>
<keyword evidence="1" id="KW-1133">Transmembrane helix</keyword>
<evidence type="ECO:0000256" key="1">
    <source>
        <dbReference type="SAM" id="Phobius"/>
    </source>
</evidence>
<dbReference type="Proteomes" id="UP001418444">
    <property type="component" value="Unassembled WGS sequence"/>
</dbReference>
<feature type="transmembrane region" description="Helical" evidence="1">
    <location>
        <begin position="227"/>
        <end position="249"/>
    </location>
</feature>
<feature type="transmembrane region" description="Helical" evidence="1">
    <location>
        <begin position="155"/>
        <end position="174"/>
    </location>
</feature>
<keyword evidence="3" id="KW-1185">Reference proteome</keyword>
<feature type="transmembrane region" description="Helical" evidence="1">
    <location>
        <begin position="180"/>
        <end position="206"/>
    </location>
</feature>
<dbReference type="NCBIfam" id="TIGR00341">
    <property type="entry name" value="TIGR00341 family protein"/>
    <property type="match status" value="1"/>
</dbReference>
<organism evidence="2 3">
    <name type="scientific">Gordonia caeni</name>
    <dbReference type="NCBI Taxonomy" id="1007097"/>
    <lineage>
        <taxon>Bacteria</taxon>
        <taxon>Bacillati</taxon>
        <taxon>Actinomycetota</taxon>
        <taxon>Actinomycetes</taxon>
        <taxon>Mycobacteriales</taxon>
        <taxon>Gordoniaceae</taxon>
        <taxon>Gordonia</taxon>
    </lineage>
</organism>
<accession>A0ABP7NJU6</accession>
<sequence>MLNVIPDAQRRTAVEIADQLDLTAGDRAAKQSAFWIMLSLSGVIAVCGVATDSTATVIGAMIVAPLSTPILGLGFGIVVGRPRLVRNSAVTVVLGVLIVIALGAVVAQILPNPSGVLDNSQVVGRTSPAVADLLAALATGLVGAIAIARRDVADVLPGVAIAISLVPPLGVVGVCLGSQAYSLAAGALVLFLSNVIAMVVTGVAVFSVAGYRPAAVPGTRHWRRIRLVLAAALVAIAIPMVVNSLNTLWSRQIADATTAWLHDHGTPAQVTDVSVNGETATVQVRGAQALPPVDELQRTVDDIVPWAPRVVVEYTLGGREEGHR</sequence>
<keyword evidence="1" id="KW-0472">Membrane</keyword>
<name>A0ABP7NJU6_9ACTN</name>
<feature type="transmembrane region" description="Helical" evidence="1">
    <location>
        <begin position="57"/>
        <end position="78"/>
    </location>
</feature>
<evidence type="ECO:0000313" key="3">
    <source>
        <dbReference type="Proteomes" id="UP001418444"/>
    </source>
</evidence>
<protein>
    <submittedName>
        <fullName evidence="2">DUF389 domain-containing protein</fullName>
    </submittedName>
</protein>
<dbReference type="Pfam" id="PF04087">
    <property type="entry name" value="DUF389"/>
    <property type="match status" value="1"/>
</dbReference>
<dbReference type="RefSeq" id="WP_344779353.1">
    <property type="nucleotide sequence ID" value="NZ_BAAAZW010000001.1"/>
</dbReference>
<dbReference type="PANTHER" id="PTHR20992:SF9">
    <property type="entry name" value="AT15442P-RELATED"/>
    <property type="match status" value="1"/>
</dbReference>
<keyword evidence="1" id="KW-0812">Transmembrane</keyword>
<gene>
    <name evidence="2" type="ORF">GCM10022231_00290</name>
</gene>
<dbReference type="EMBL" id="BAAAZW010000001">
    <property type="protein sequence ID" value="GAA3947375.1"/>
    <property type="molecule type" value="Genomic_DNA"/>
</dbReference>
<reference evidence="3" key="1">
    <citation type="journal article" date="2019" name="Int. J. Syst. Evol. Microbiol.">
        <title>The Global Catalogue of Microorganisms (GCM) 10K type strain sequencing project: providing services to taxonomists for standard genome sequencing and annotation.</title>
        <authorList>
            <consortium name="The Broad Institute Genomics Platform"/>
            <consortium name="The Broad Institute Genome Sequencing Center for Infectious Disease"/>
            <person name="Wu L."/>
            <person name="Ma J."/>
        </authorList>
    </citation>
    <scope>NUCLEOTIDE SEQUENCE [LARGE SCALE GENOMIC DNA]</scope>
    <source>
        <strain evidence="3">JCM 16923</strain>
    </source>
</reference>
<dbReference type="InterPro" id="IPR005240">
    <property type="entry name" value="DUF389"/>
</dbReference>